<protein>
    <submittedName>
        <fullName evidence="2">Uncharacterized protein</fullName>
    </submittedName>
</protein>
<dbReference type="EMBL" id="CAAALY010250728">
    <property type="protein sequence ID" value="VEL35802.1"/>
    <property type="molecule type" value="Genomic_DNA"/>
</dbReference>
<feature type="region of interest" description="Disordered" evidence="1">
    <location>
        <begin position="40"/>
        <end position="71"/>
    </location>
</feature>
<dbReference type="Proteomes" id="UP000784294">
    <property type="component" value="Unassembled WGS sequence"/>
</dbReference>
<feature type="compositionally biased region" description="Basic and acidic residues" evidence="1">
    <location>
        <begin position="40"/>
        <end position="49"/>
    </location>
</feature>
<organism evidence="2 3">
    <name type="scientific">Protopolystoma xenopodis</name>
    <dbReference type="NCBI Taxonomy" id="117903"/>
    <lineage>
        <taxon>Eukaryota</taxon>
        <taxon>Metazoa</taxon>
        <taxon>Spiralia</taxon>
        <taxon>Lophotrochozoa</taxon>
        <taxon>Platyhelminthes</taxon>
        <taxon>Monogenea</taxon>
        <taxon>Polyopisthocotylea</taxon>
        <taxon>Polystomatidea</taxon>
        <taxon>Polystomatidae</taxon>
        <taxon>Protopolystoma</taxon>
    </lineage>
</organism>
<proteinExistence type="predicted"/>
<reference evidence="2" key="1">
    <citation type="submission" date="2018-11" db="EMBL/GenBank/DDBJ databases">
        <authorList>
            <consortium name="Pathogen Informatics"/>
        </authorList>
    </citation>
    <scope>NUCLEOTIDE SEQUENCE</scope>
</reference>
<keyword evidence="3" id="KW-1185">Reference proteome</keyword>
<comment type="caution">
    <text evidence="2">The sequence shown here is derived from an EMBL/GenBank/DDBJ whole genome shotgun (WGS) entry which is preliminary data.</text>
</comment>
<sequence>MWSCSGQRPTGLHGRTLTHAAFAAMATADSLRNELRTRHDPRATTDPKTHFHLQCPTSPPTGPGTEETKFDSARGCQFEAAVRL</sequence>
<evidence type="ECO:0000313" key="3">
    <source>
        <dbReference type="Proteomes" id="UP000784294"/>
    </source>
</evidence>
<gene>
    <name evidence="2" type="ORF">PXEA_LOCUS29242</name>
</gene>
<evidence type="ECO:0000313" key="2">
    <source>
        <dbReference type="EMBL" id="VEL35802.1"/>
    </source>
</evidence>
<name>A0A3S5B433_9PLAT</name>
<evidence type="ECO:0000256" key="1">
    <source>
        <dbReference type="SAM" id="MobiDB-lite"/>
    </source>
</evidence>
<dbReference type="AlphaFoldDB" id="A0A3S5B433"/>
<accession>A0A3S5B433</accession>